<accession>A0A975PH03</accession>
<evidence type="ECO:0000313" key="1">
    <source>
        <dbReference type="EMBL" id="QUE53273.1"/>
    </source>
</evidence>
<sequence length="771" mass="85052">MACFNNEGECGTGAVVPWADRLWVITYAPHAPKGSSDKLYEITPDLEQIVHPESIGGTPANRMIHKESNQLFIGSYAIDAQRNVRVIPFKDMYGRMTGNARHLTDPANKIYYATMEEGIYEVDVRSLVVTELWRDEQQKGGRHANLPGYHGKGLYSGQGRLIYANNGDHAAEATVNPAAPSGALAEWDGKADKWTVIRRNQFTDVTGPGGITGNPDPAKDPVWTIGWDYRSLIFMCLDHGKWTSYRLPKGSHSYDGAHGWNTEWPRIREIGGKDFLMTMHGTFWNFPATFDSTHSAGIKPLSNYLKVIGDFARWKDKVVFGCDDTAKAEFLNKNKAKGVIAAPQSQSNLWFVDPEKLADIGPVIGRGAVWMNEPVKRNAPSDPYLLSGYDKRGLHLSIDAGKPGLIPIINVEVDAAGNGQWKSVMKIKADKPYQWLDLSKLEGTWLRLTSDSDLAKVTAFFQYANEDTRKDLGDEIFGGLAKPSEVNVTGGVVRARADNARTLSLAAVSPQGDVGYYELDGELKLKRVDDAARWDHAKKQTAIPTGAVEVDAASVLYVDEKGARWRLPKGDPSFDQVGPLGDARVCREVSTERNLFNAGGIFYEQPANNAGGFAKARAVATHNLRIHDYCSYRGMFIMSGVAGGQGMDNPHIIRSDDGKAALWTGAIDDVWKLGKPRGKGGPWKDTNVKAGVPSDPYLMTGFDKKTFVVSTKTPATVRAQVDLTGTGNWVDYLTFKVDGRFQHDFPEAFQAYWIRFVSESDNVATAQLDYR</sequence>
<name>A0A975PH03_9BACT</name>
<organism evidence="1 2">
    <name type="scientific">Luteolibacter ambystomatis</name>
    <dbReference type="NCBI Taxonomy" id="2824561"/>
    <lineage>
        <taxon>Bacteria</taxon>
        <taxon>Pseudomonadati</taxon>
        <taxon>Verrucomicrobiota</taxon>
        <taxon>Verrucomicrobiia</taxon>
        <taxon>Verrucomicrobiales</taxon>
        <taxon>Verrucomicrobiaceae</taxon>
        <taxon>Luteolibacter</taxon>
    </lineage>
</organism>
<evidence type="ECO:0000313" key="2">
    <source>
        <dbReference type="Proteomes" id="UP000676169"/>
    </source>
</evidence>
<dbReference type="AlphaFoldDB" id="A0A975PH03"/>
<dbReference type="EMBL" id="CP073100">
    <property type="protein sequence ID" value="QUE53273.1"/>
    <property type="molecule type" value="Genomic_DNA"/>
</dbReference>
<dbReference type="Proteomes" id="UP000676169">
    <property type="component" value="Chromosome"/>
</dbReference>
<protein>
    <submittedName>
        <fullName evidence="1">Uncharacterized protein</fullName>
    </submittedName>
</protein>
<gene>
    <name evidence="1" type="ORF">KBB96_03765</name>
</gene>
<proteinExistence type="predicted"/>
<reference evidence="1" key="1">
    <citation type="submission" date="2021-04" db="EMBL/GenBank/DDBJ databases">
        <title>Luteolibacter sp. 32A isolated from the skin of an Anderson's salamander (Ambystoma andersonii).</title>
        <authorList>
            <person name="Spergser J."/>
            <person name="Busse H.-J."/>
        </authorList>
    </citation>
    <scope>NUCLEOTIDE SEQUENCE</scope>
    <source>
        <strain evidence="1">32A</strain>
    </source>
</reference>
<keyword evidence="2" id="KW-1185">Reference proteome</keyword>
<dbReference type="KEGG" id="lamb:KBB96_03765"/>